<evidence type="ECO:0000256" key="7">
    <source>
        <dbReference type="ARBA" id="ARBA00023229"/>
    </source>
</evidence>
<feature type="binding site" evidence="9">
    <location>
        <position position="150"/>
    </location>
    <ligand>
        <name>Mn(2+)</name>
        <dbReference type="ChEBI" id="CHEBI:29035"/>
    </ligand>
</feature>
<feature type="binding site" evidence="9">
    <location>
        <position position="148"/>
    </location>
    <ligand>
        <name>Mn(2+)</name>
        <dbReference type="ChEBI" id="CHEBI:29035"/>
    </ligand>
</feature>
<dbReference type="EMBL" id="MFCA01000025">
    <property type="protein sequence ID" value="OGE01833.1"/>
    <property type="molecule type" value="Genomic_DNA"/>
</dbReference>
<dbReference type="GO" id="GO:0030145">
    <property type="term" value="F:manganese ion binding"/>
    <property type="evidence" value="ECO:0007669"/>
    <property type="project" value="TreeGrafter"/>
</dbReference>
<feature type="binding site" evidence="9">
    <location>
        <position position="13"/>
    </location>
    <ligand>
        <name>NADPH</name>
        <dbReference type="ChEBI" id="CHEBI:57783"/>
    </ligand>
</feature>
<dbReference type="InterPro" id="IPR013512">
    <property type="entry name" value="DXP_reductoisomerase_N"/>
</dbReference>
<dbReference type="FunFam" id="3.40.50.720:FF:000045">
    <property type="entry name" value="1-deoxy-D-xylulose 5-phosphate reductoisomerase"/>
    <property type="match status" value="1"/>
</dbReference>
<feature type="domain" description="1-deoxy-D-xylulose 5-phosphate reductoisomerase C-terminal" evidence="11">
    <location>
        <begin position="144"/>
        <end position="227"/>
    </location>
</feature>
<feature type="binding site" evidence="9">
    <location>
        <position position="219"/>
    </location>
    <ligand>
        <name>Mn(2+)</name>
        <dbReference type="ChEBI" id="CHEBI:29035"/>
    </ligand>
</feature>
<feature type="binding site" evidence="9">
    <location>
        <position position="124"/>
    </location>
    <ligand>
        <name>NADPH</name>
        <dbReference type="ChEBI" id="CHEBI:57783"/>
    </ligand>
</feature>
<dbReference type="InterPro" id="IPR036291">
    <property type="entry name" value="NAD(P)-bd_dom_sf"/>
</dbReference>
<dbReference type="Pfam" id="PF02670">
    <property type="entry name" value="DXP_reductoisom"/>
    <property type="match status" value="1"/>
</dbReference>
<reference evidence="13 14" key="1">
    <citation type="journal article" date="2016" name="Nat. Commun.">
        <title>Thousands of microbial genomes shed light on interconnected biogeochemical processes in an aquifer system.</title>
        <authorList>
            <person name="Anantharaman K."/>
            <person name="Brown C.T."/>
            <person name="Hug L.A."/>
            <person name="Sharon I."/>
            <person name="Castelle C.J."/>
            <person name="Probst A.J."/>
            <person name="Thomas B.C."/>
            <person name="Singh A."/>
            <person name="Wilkins M.J."/>
            <person name="Karaoz U."/>
            <person name="Brodie E.L."/>
            <person name="Williams K.H."/>
            <person name="Hubbard S.S."/>
            <person name="Banfield J.F."/>
        </authorList>
    </citation>
    <scope>NUCLEOTIDE SEQUENCE [LARGE SCALE GENOMIC DNA]</scope>
</reference>
<dbReference type="UniPathway" id="UPA00056">
    <property type="reaction ID" value="UER00092"/>
</dbReference>
<keyword evidence="13" id="KW-0413">Isomerase</keyword>
<dbReference type="PIRSF" id="PIRSF006205">
    <property type="entry name" value="Dxp_reductismrs"/>
    <property type="match status" value="1"/>
</dbReference>
<feature type="binding site" evidence="9">
    <location>
        <position position="12"/>
    </location>
    <ligand>
        <name>NADPH</name>
        <dbReference type="ChEBI" id="CHEBI:57783"/>
    </ligand>
</feature>
<dbReference type="STRING" id="1797737.A2196_02095"/>
<dbReference type="GO" id="GO:0016853">
    <property type="term" value="F:isomerase activity"/>
    <property type="evidence" value="ECO:0007669"/>
    <property type="project" value="UniProtKB-KW"/>
</dbReference>
<keyword evidence="6 9" id="KW-0464">Manganese</keyword>
<dbReference type="Pfam" id="PF08436">
    <property type="entry name" value="DXP_redisom_C"/>
    <property type="match status" value="1"/>
</dbReference>
<feature type="binding site" evidence="9">
    <location>
        <position position="197"/>
    </location>
    <ligand>
        <name>1-deoxy-D-xylulose 5-phosphate</name>
        <dbReference type="ChEBI" id="CHEBI:57792"/>
    </ligand>
</feature>
<feature type="domain" description="DXP reductoisomerase C-terminal" evidence="12">
    <location>
        <begin position="259"/>
        <end position="376"/>
    </location>
</feature>
<feature type="binding site" evidence="9">
    <location>
        <position position="36"/>
    </location>
    <ligand>
        <name>NADPH</name>
        <dbReference type="ChEBI" id="CHEBI:57783"/>
    </ligand>
</feature>
<evidence type="ECO:0000313" key="13">
    <source>
        <dbReference type="EMBL" id="OGE01833.1"/>
    </source>
</evidence>
<keyword evidence="7 9" id="KW-0414">Isoprene biosynthesis</keyword>
<accession>A0A1F5HCE4</accession>
<dbReference type="GO" id="GO:0070402">
    <property type="term" value="F:NADPH binding"/>
    <property type="evidence" value="ECO:0007669"/>
    <property type="project" value="InterPro"/>
</dbReference>
<dbReference type="PANTHER" id="PTHR30525">
    <property type="entry name" value="1-DEOXY-D-XYLULOSE 5-PHOSPHATE REDUCTOISOMERASE"/>
    <property type="match status" value="1"/>
</dbReference>
<comment type="pathway">
    <text evidence="1 9">Isoprenoid biosynthesis; isopentenyl diphosphate biosynthesis via DXP pathway; isopentenyl diphosphate from 1-deoxy-D-xylulose 5-phosphate: step 1/6.</text>
</comment>
<name>A0A1F5HCE4_9BACT</name>
<comment type="function">
    <text evidence="9">Catalyzes the NADPH-dependent rearrangement and reduction of 1-deoxy-D-xylulose-5-phosphate (DXP) to 2-C-methyl-D-erythritol 4-phosphate (MEP).</text>
</comment>
<evidence type="ECO:0000256" key="2">
    <source>
        <dbReference type="ARBA" id="ARBA00006825"/>
    </source>
</evidence>
<feature type="binding site" evidence="9">
    <location>
        <position position="203"/>
    </location>
    <ligand>
        <name>NADPH</name>
        <dbReference type="ChEBI" id="CHEBI:57783"/>
    </ligand>
</feature>
<feature type="binding site" evidence="9">
    <location>
        <position position="10"/>
    </location>
    <ligand>
        <name>NADPH</name>
        <dbReference type="ChEBI" id="CHEBI:57783"/>
    </ligand>
</feature>
<feature type="binding site" evidence="9">
    <location>
        <position position="215"/>
    </location>
    <ligand>
        <name>1-deoxy-D-xylulose 5-phosphate</name>
        <dbReference type="ChEBI" id="CHEBI:57792"/>
    </ligand>
</feature>
<dbReference type="NCBIfam" id="NF009114">
    <property type="entry name" value="PRK12464.1"/>
    <property type="match status" value="1"/>
</dbReference>
<proteinExistence type="inferred from homology"/>
<gene>
    <name evidence="9" type="primary">dxr</name>
    <name evidence="13" type="ORF">A2196_02095</name>
</gene>
<dbReference type="EC" id="1.1.1.267" evidence="9"/>
<dbReference type="HAMAP" id="MF_00183">
    <property type="entry name" value="DXP_reductoisom"/>
    <property type="match status" value="1"/>
</dbReference>
<evidence type="ECO:0000256" key="9">
    <source>
        <dbReference type="HAMAP-Rule" id="MF_00183"/>
    </source>
</evidence>
<comment type="catalytic activity">
    <reaction evidence="8">
        <text>2-C-methyl-D-erythritol 4-phosphate + NADP(+) = 1-deoxy-D-xylulose 5-phosphate + NADPH + H(+)</text>
        <dbReference type="Rhea" id="RHEA:13717"/>
        <dbReference type="ChEBI" id="CHEBI:15378"/>
        <dbReference type="ChEBI" id="CHEBI:57783"/>
        <dbReference type="ChEBI" id="CHEBI:57792"/>
        <dbReference type="ChEBI" id="CHEBI:58262"/>
        <dbReference type="ChEBI" id="CHEBI:58349"/>
        <dbReference type="EC" id="1.1.1.267"/>
    </reaction>
    <physiologicalReaction direction="right-to-left" evidence="8">
        <dbReference type="Rhea" id="RHEA:13719"/>
    </physiologicalReaction>
</comment>
<feature type="binding site" evidence="9">
    <location>
        <position position="123"/>
    </location>
    <ligand>
        <name>1-deoxy-D-xylulose 5-phosphate</name>
        <dbReference type="ChEBI" id="CHEBI:57792"/>
    </ligand>
</feature>
<comment type="cofactor">
    <cofactor evidence="9">
        <name>Mg(2+)</name>
        <dbReference type="ChEBI" id="CHEBI:18420"/>
    </cofactor>
    <cofactor evidence="9">
        <name>Mn(2+)</name>
        <dbReference type="ChEBI" id="CHEBI:29035"/>
    </cofactor>
</comment>
<feature type="binding site" evidence="9">
    <location>
        <position position="11"/>
    </location>
    <ligand>
        <name>NADPH</name>
        <dbReference type="ChEBI" id="CHEBI:57783"/>
    </ligand>
</feature>
<dbReference type="SUPFAM" id="SSF51735">
    <property type="entry name" value="NAD(P)-binding Rossmann-fold domains"/>
    <property type="match status" value="1"/>
</dbReference>
<evidence type="ECO:0000259" key="10">
    <source>
        <dbReference type="Pfam" id="PF02670"/>
    </source>
</evidence>
<keyword evidence="5 9" id="KW-0560">Oxidoreductase</keyword>
<dbReference type="InterPro" id="IPR036169">
    <property type="entry name" value="DXPR_C_sf"/>
</dbReference>
<dbReference type="SUPFAM" id="SSF55347">
    <property type="entry name" value="Glyceraldehyde-3-phosphate dehydrogenase-like, C-terminal domain"/>
    <property type="match status" value="1"/>
</dbReference>
<feature type="binding site" evidence="9">
    <location>
        <position position="149"/>
    </location>
    <ligand>
        <name>1-deoxy-D-xylulose 5-phosphate</name>
        <dbReference type="ChEBI" id="CHEBI:57792"/>
    </ligand>
</feature>
<comment type="caution">
    <text evidence="13">The sequence shown here is derived from an EMBL/GenBank/DDBJ whole genome shotgun (WGS) entry which is preliminary data.</text>
</comment>
<evidence type="ECO:0000256" key="4">
    <source>
        <dbReference type="ARBA" id="ARBA00022857"/>
    </source>
</evidence>
<protein>
    <recommendedName>
        <fullName evidence="9">1-deoxy-D-xylulose 5-phosphate reductoisomerase</fullName>
        <shortName evidence="9">DXP reductoisomerase</shortName>
        <ecNumber evidence="9">1.1.1.267</ecNumber>
    </recommendedName>
    <alternativeName>
        <fullName evidence="9">1-deoxyxylulose-5-phosphate reductoisomerase</fullName>
    </alternativeName>
    <alternativeName>
        <fullName evidence="9">2-C-methyl-D-erythritol 4-phosphate synthase</fullName>
    </alternativeName>
</protein>
<feature type="binding site" evidence="9">
    <location>
        <position position="174"/>
    </location>
    <ligand>
        <name>1-deoxy-D-xylulose 5-phosphate</name>
        <dbReference type="ChEBI" id="CHEBI:57792"/>
    </ligand>
</feature>
<evidence type="ECO:0000259" key="11">
    <source>
        <dbReference type="Pfam" id="PF08436"/>
    </source>
</evidence>
<keyword evidence="4 9" id="KW-0521">NADP</keyword>
<evidence type="ECO:0000256" key="1">
    <source>
        <dbReference type="ARBA" id="ARBA00005094"/>
    </source>
</evidence>
<dbReference type="Gene3D" id="3.40.50.720">
    <property type="entry name" value="NAD(P)-binding Rossmann-like Domain"/>
    <property type="match status" value="1"/>
</dbReference>
<dbReference type="InterPro" id="IPR003821">
    <property type="entry name" value="DXP_reductoisomerase"/>
</dbReference>
<evidence type="ECO:0000259" key="12">
    <source>
        <dbReference type="Pfam" id="PF13288"/>
    </source>
</evidence>
<dbReference type="InterPro" id="IPR013644">
    <property type="entry name" value="DXP_reductoisomerase_C"/>
</dbReference>
<keyword evidence="9" id="KW-0460">Magnesium</keyword>
<feature type="binding site" evidence="9">
    <location>
        <position position="216"/>
    </location>
    <ligand>
        <name>1-deoxy-D-xylulose 5-phosphate</name>
        <dbReference type="ChEBI" id="CHEBI:57792"/>
    </ligand>
</feature>
<dbReference type="Pfam" id="PF13288">
    <property type="entry name" value="DXPR_C"/>
    <property type="match status" value="1"/>
</dbReference>
<feature type="domain" description="1-deoxy-D-xylulose 5-phosphate reductoisomerase N-terminal" evidence="10">
    <location>
        <begin position="4"/>
        <end position="130"/>
    </location>
</feature>
<dbReference type="PANTHER" id="PTHR30525:SF0">
    <property type="entry name" value="1-DEOXY-D-XYLULOSE 5-PHOSPHATE REDUCTOISOMERASE, CHLOROPLASTIC"/>
    <property type="match status" value="1"/>
</dbReference>
<evidence type="ECO:0000256" key="8">
    <source>
        <dbReference type="ARBA" id="ARBA00048543"/>
    </source>
</evidence>
<dbReference type="NCBIfam" id="TIGR00243">
    <property type="entry name" value="Dxr"/>
    <property type="match status" value="1"/>
</dbReference>
<feature type="binding site" evidence="9">
    <location>
        <position position="219"/>
    </location>
    <ligand>
        <name>1-deoxy-D-xylulose 5-phosphate</name>
        <dbReference type="ChEBI" id="CHEBI:57792"/>
    </ligand>
</feature>
<evidence type="ECO:0000256" key="5">
    <source>
        <dbReference type="ARBA" id="ARBA00023002"/>
    </source>
</evidence>
<organism evidence="13 14">
    <name type="scientific">Candidatus Curtissbacteria bacterium RIFOXYA1_FULL_41_14</name>
    <dbReference type="NCBI Taxonomy" id="1797737"/>
    <lineage>
        <taxon>Bacteria</taxon>
        <taxon>Candidatus Curtissiibacteriota</taxon>
    </lineage>
</organism>
<dbReference type="InterPro" id="IPR026877">
    <property type="entry name" value="DXPR_C"/>
</dbReference>
<dbReference type="Gene3D" id="1.10.1740.10">
    <property type="match status" value="1"/>
</dbReference>
<dbReference type="GO" id="GO:0030604">
    <property type="term" value="F:1-deoxy-D-xylulose-5-phosphate reductoisomerase activity"/>
    <property type="evidence" value="ECO:0007669"/>
    <property type="project" value="UniProtKB-UniRule"/>
</dbReference>
<evidence type="ECO:0000313" key="14">
    <source>
        <dbReference type="Proteomes" id="UP000176751"/>
    </source>
</evidence>
<feature type="binding site" evidence="9">
    <location>
        <position position="38"/>
    </location>
    <ligand>
        <name>NADPH</name>
        <dbReference type="ChEBI" id="CHEBI:57783"/>
    </ligand>
</feature>
<dbReference type="GO" id="GO:0051484">
    <property type="term" value="P:isopentenyl diphosphate biosynthetic process, methylerythritol 4-phosphate pathway involved in terpenoid biosynthetic process"/>
    <property type="evidence" value="ECO:0007669"/>
    <property type="project" value="TreeGrafter"/>
</dbReference>
<comment type="caution">
    <text evidence="9">Lacks conserved residue(s) required for the propagation of feature annotation.</text>
</comment>
<feature type="binding site" evidence="9">
    <location>
        <position position="150"/>
    </location>
    <ligand>
        <name>1-deoxy-D-xylulose 5-phosphate</name>
        <dbReference type="ChEBI" id="CHEBI:57792"/>
    </ligand>
</feature>
<keyword evidence="3 9" id="KW-0479">Metal-binding</keyword>
<dbReference type="AlphaFoldDB" id="A0A1F5HCE4"/>
<evidence type="ECO:0000256" key="3">
    <source>
        <dbReference type="ARBA" id="ARBA00022723"/>
    </source>
</evidence>
<comment type="similarity">
    <text evidence="2 9">Belongs to the DXR family.</text>
</comment>
<dbReference type="SUPFAM" id="SSF69055">
    <property type="entry name" value="1-deoxy-D-xylulose-5-phosphate reductoisomerase, C-terminal domain"/>
    <property type="match status" value="1"/>
</dbReference>
<sequence>MKNIALLGSTGSIGTQTLDVVSQFPGSFKVTGLAAGSNIQLLKQQVSKFHPKEISVKDEGDAAILQKDFKKDNLKVYFGDEGIVRVATNPRVETVAVATSGLAGIKPTLAAIRAHKTVALATKEVLVSAGSVVITEIKKKKVKLLPIDSEHSAIFQCLEGKSTQEIATIYLTCSGGPFRTKTFKELKNVKASQALKHPTWNMGKKITIDSATLMNKGFEIIEAMWLFKVPLAKIKVIVHPQSVIHSAVEFVDGSIIAQLGPADMRLPIQHALFYPHERRPNNFKRFRFSDYPALSFEELDLDKFPCLALAYQAARLGGTCCAVLTAANDVAVEAFLKDELSFYGIPRVIETTLAKHRNKKRPKIEEILESDLWARKTAGQLVKISGRGFGRR</sequence>
<feature type="binding site" evidence="9">
    <location>
        <position position="210"/>
    </location>
    <ligand>
        <name>1-deoxy-D-xylulose 5-phosphate</name>
        <dbReference type="ChEBI" id="CHEBI:57792"/>
    </ligand>
</feature>
<dbReference type="Proteomes" id="UP000176751">
    <property type="component" value="Unassembled WGS sequence"/>
</dbReference>
<evidence type="ECO:0000256" key="6">
    <source>
        <dbReference type="ARBA" id="ARBA00023211"/>
    </source>
</evidence>